<gene>
    <name evidence="1" type="ORF">FWK35_00004258</name>
</gene>
<feature type="non-terminal residue" evidence="1">
    <location>
        <position position="1"/>
    </location>
</feature>
<protein>
    <submittedName>
        <fullName evidence="1">Uncharacterized protein</fullName>
    </submittedName>
</protein>
<dbReference type="AlphaFoldDB" id="A0A6G0ZNE6"/>
<evidence type="ECO:0000313" key="2">
    <source>
        <dbReference type="Proteomes" id="UP000478052"/>
    </source>
</evidence>
<keyword evidence="2" id="KW-1185">Reference proteome</keyword>
<organism evidence="1 2">
    <name type="scientific">Aphis craccivora</name>
    <name type="common">Cowpea aphid</name>
    <dbReference type="NCBI Taxonomy" id="307492"/>
    <lineage>
        <taxon>Eukaryota</taxon>
        <taxon>Metazoa</taxon>
        <taxon>Ecdysozoa</taxon>
        <taxon>Arthropoda</taxon>
        <taxon>Hexapoda</taxon>
        <taxon>Insecta</taxon>
        <taxon>Pterygota</taxon>
        <taxon>Neoptera</taxon>
        <taxon>Paraneoptera</taxon>
        <taxon>Hemiptera</taxon>
        <taxon>Sternorrhyncha</taxon>
        <taxon>Aphidomorpha</taxon>
        <taxon>Aphidoidea</taxon>
        <taxon>Aphididae</taxon>
        <taxon>Aphidini</taxon>
        <taxon>Aphis</taxon>
        <taxon>Aphis</taxon>
    </lineage>
</organism>
<name>A0A6G0ZNE6_APHCR</name>
<dbReference type="Proteomes" id="UP000478052">
    <property type="component" value="Unassembled WGS sequence"/>
</dbReference>
<comment type="caution">
    <text evidence="1">The sequence shown here is derived from an EMBL/GenBank/DDBJ whole genome shotgun (WGS) entry which is preliminary data.</text>
</comment>
<proteinExistence type="predicted"/>
<evidence type="ECO:0000313" key="1">
    <source>
        <dbReference type="EMBL" id="KAF0772934.1"/>
    </source>
</evidence>
<sequence>VDTLGVLDSERSNECIDFTMIITSRNNASISNFGEVKSKLFPTVFKKIDKNKKKVSEKREFLRKTSFRRNRFFYMVVTQKLITVNT</sequence>
<dbReference type="EMBL" id="VUJU01000116">
    <property type="protein sequence ID" value="KAF0772934.1"/>
    <property type="molecule type" value="Genomic_DNA"/>
</dbReference>
<reference evidence="1 2" key="1">
    <citation type="submission" date="2019-08" db="EMBL/GenBank/DDBJ databases">
        <title>Whole genome of Aphis craccivora.</title>
        <authorList>
            <person name="Voronova N.V."/>
            <person name="Shulinski R.S."/>
            <person name="Bandarenka Y.V."/>
            <person name="Zhorov D.G."/>
            <person name="Warner D."/>
        </authorList>
    </citation>
    <scope>NUCLEOTIDE SEQUENCE [LARGE SCALE GENOMIC DNA]</scope>
    <source>
        <strain evidence="1">180601</strain>
        <tissue evidence="1">Whole Body</tissue>
    </source>
</reference>
<accession>A0A6G0ZNE6</accession>